<evidence type="ECO:0000256" key="1">
    <source>
        <dbReference type="SAM" id="SignalP"/>
    </source>
</evidence>
<organism evidence="2 3">
    <name type="scientific">Rugosimonospora acidiphila</name>
    <dbReference type="NCBI Taxonomy" id="556531"/>
    <lineage>
        <taxon>Bacteria</taxon>
        <taxon>Bacillati</taxon>
        <taxon>Actinomycetota</taxon>
        <taxon>Actinomycetes</taxon>
        <taxon>Micromonosporales</taxon>
        <taxon>Micromonosporaceae</taxon>
        <taxon>Rugosimonospora</taxon>
    </lineage>
</organism>
<dbReference type="EMBL" id="BAABJQ010000013">
    <property type="protein sequence ID" value="GAA5190004.1"/>
    <property type="molecule type" value="Genomic_DNA"/>
</dbReference>
<reference evidence="3" key="1">
    <citation type="journal article" date="2019" name="Int. J. Syst. Evol. Microbiol.">
        <title>The Global Catalogue of Microorganisms (GCM) 10K type strain sequencing project: providing services to taxonomists for standard genome sequencing and annotation.</title>
        <authorList>
            <consortium name="The Broad Institute Genomics Platform"/>
            <consortium name="The Broad Institute Genome Sequencing Center for Infectious Disease"/>
            <person name="Wu L."/>
            <person name="Ma J."/>
        </authorList>
    </citation>
    <scope>NUCLEOTIDE SEQUENCE [LARGE SCALE GENOMIC DNA]</scope>
    <source>
        <strain evidence="3">JCM 18304</strain>
    </source>
</reference>
<name>A0ABP9S0U4_9ACTN</name>
<accession>A0ABP9S0U4</accession>
<evidence type="ECO:0000313" key="2">
    <source>
        <dbReference type="EMBL" id="GAA5190004.1"/>
    </source>
</evidence>
<keyword evidence="1" id="KW-0732">Signal</keyword>
<feature type="chain" id="PRO_5046028552" evidence="1">
    <location>
        <begin position="28"/>
        <end position="454"/>
    </location>
</feature>
<dbReference type="Proteomes" id="UP001501570">
    <property type="component" value="Unassembled WGS sequence"/>
</dbReference>
<sequence length="454" mass="45464">MRAIRVAIAGAAAVAAMLAVAPTVATAAPAAPAAVGGAGAYYSLAPSRILDTRSGVGAPAAAVGPNGVLHLQVTGRGGVPAHGAASVVLNVTVVSPTGSSYLTVWPTGAARPTVSNIDFPAGWTGANSTTVSLGSGGKVDIYNLTGNVQILADVVGFYASDGTVTSTLGDGGDMVPAEPGRLVDTREDGGPVGSGGEGTVTVDFGPDYNPYIQAVAVNVTVVDATGSGFLTTWNGQTARPGTSTLDYAAGKTVSNMVIVPTAPCTVDPTCAGIPAFEIYNQGATTDILVDVFAIYTDTAQELGGRFQPMNPVRIIDTRSGQGGHGALGTGTTAEFIPPASVQDAGTYALAANVTAVSSTADTYLTAWESDDPRPDVSNLDPAKGATICNTAPLSLSFADGGFDVYNHAGTINVLVDVEGRFEVPDAVTANARAASPAAKAAMSPVAAIGHHLYR</sequence>
<gene>
    <name evidence="2" type="ORF">GCM10023322_44110</name>
</gene>
<comment type="caution">
    <text evidence="2">The sequence shown here is derived from an EMBL/GenBank/DDBJ whole genome shotgun (WGS) entry which is preliminary data.</text>
</comment>
<feature type="signal peptide" evidence="1">
    <location>
        <begin position="1"/>
        <end position="27"/>
    </location>
</feature>
<dbReference type="RefSeq" id="WP_345632382.1">
    <property type="nucleotide sequence ID" value="NZ_BAABJQ010000013.1"/>
</dbReference>
<evidence type="ECO:0000313" key="3">
    <source>
        <dbReference type="Proteomes" id="UP001501570"/>
    </source>
</evidence>
<protein>
    <submittedName>
        <fullName evidence="2">Uncharacterized protein</fullName>
    </submittedName>
</protein>
<keyword evidence="3" id="KW-1185">Reference proteome</keyword>
<proteinExistence type="predicted"/>